<dbReference type="Gene3D" id="1.10.1660.10">
    <property type="match status" value="1"/>
</dbReference>
<keyword evidence="1" id="KW-0238">DNA-binding</keyword>
<dbReference type="AlphaFoldDB" id="A0A4V3D038"/>
<dbReference type="Proteomes" id="UP000295444">
    <property type="component" value="Unassembled WGS sequence"/>
</dbReference>
<dbReference type="PROSITE" id="PS50937">
    <property type="entry name" value="HTH_MERR_2"/>
    <property type="match status" value="1"/>
</dbReference>
<dbReference type="Pfam" id="PF13411">
    <property type="entry name" value="MerR_1"/>
    <property type="match status" value="1"/>
</dbReference>
<dbReference type="GO" id="GO:0003700">
    <property type="term" value="F:DNA-binding transcription factor activity"/>
    <property type="evidence" value="ECO:0007669"/>
    <property type="project" value="InterPro"/>
</dbReference>
<dbReference type="InterPro" id="IPR047057">
    <property type="entry name" value="MerR_fam"/>
</dbReference>
<organism evidence="3 4">
    <name type="scientific">Labedaea rhizosphaerae</name>
    <dbReference type="NCBI Taxonomy" id="598644"/>
    <lineage>
        <taxon>Bacteria</taxon>
        <taxon>Bacillati</taxon>
        <taxon>Actinomycetota</taxon>
        <taxon>Actinomycetes</taxon>
        <taxon>Pseudonocardiales</taxon>
        <taxon>Pseudonocardiaceae</taxon>
        <taxon>Labedaea</taxon>
    </lineage>
</organism>
<keyword evidence="4" id="KW-1185">Reference proteome</keyword>
<evidence type="ECO:0000259" key="2">
    <source>
        <dbReference type="PROSITE" id="PS50937"/>
    </source>
</evidence>
<accession>A0A4V3D038</accession>
<name>A0A4V3D038_LABRH</name>
<evidence type="ECO:0000313" key="3">
    <source>
        <dbReference type="EMBL" id="TDQ04235.1"/>
    </source>
</evidence>
<dbReference type="SUPFAM" id="SSF46955">
    <property type="entry name" value="Putative DNA-binding domain"/>
    <property type="match status" value="1"/>
</dbReference>
<proteinExistence type="predicted"/>
<dbReference type="InterPro" id="IPR009061">
    <property type="entry name" value="DNA-bd_dom_put_sf"/>
</dbReference>
<reference evidence="3 4" key="1">
    <citation type="submission" date="2019-03" db="EMBL/GenBank/DDBJ databases">
        <title>Genomic Encyclopedia of Type Strains, Phase IV (KMG-IV): sequencing the most valuable type-strain genomes for metagenomic binning, comparative biology and taxonomic classification.</title>
        <authorList>
            <person name="Goeker M."/>
        </authorList>
    </citation>
    <scope>NUCLEOTIDE SEQUENCE [LARGE SCALE GENOMIC DNA]</scope>
    <source>
        <strain evidence="3 4">DSM 45361</strain>
    </source>
</reference>
<dbReference type="PANTHER" id="PTHR30204">
    <property type="entry name" value="REDOX-CYCLING DRUG-SENSING TRANSCRIPTIONAL ACTIVATOR SOXR"/>
    <property type="match status" value="1"/>
</dbReference>
<dbReference type="InterPro" id="IPR000551">
    <property type="entry name" value="MerR-type_HTH_dom"/>
</dbReference>
<comment type="caution">
    <text evidence="3">The sequence shown here is derived from an EMBL/GenBank/DDBJ whole genome shotgun (WGS) entry which is preliminary data.</text>
</comment>
<gene>
    <name evidence="3" type="ORF">EV186_101177</name>
</gene>
<dbReference type="GO" id="GO:0003677">
    <property type="term" value="F:DNA binding"/>
    <property type="evidence" value="ECO:0007669"/>
    <property type="project" value="UniProtKB-KW"/>
</dbReference>
<dbReference type="PANTHER" id="PTHR30204:SF93">
    <property type="entry name" value="HTH MERR-TYPE DOMAIN-CONTAINING PROTEIN"/>
    <property type="match status" value="1"/>
</dbReference>
<sequence>MDELARLAGTTVRNVRVYQDRQLLPAPIKRGRTAIYTDAHLSRLRLVINMLARGYAFAQIKEMLAAWQSGYTLAELLGLEETLGASWTDEQPEHLTLGQLRDMFGGELSQANIRRALELKLLERRGARFYAPSPRLVEAGRQLVELGVPLAEALELAAQLQQDVDHVAGLMVSVVRKYVLDPKGPGWLPSGDELPYYVEVLSKLKPLVNSALSAAVARSANRVIPDIIGDRLVAVLEEGRGADRL</sequence>
<evidence type="ECO:0000256" key="1">
    <source>
        <dbReference type="ARBA" id="ARBA00023125"/>
    </source>
</evidence>
<dbReference type="SMART" id="SM00422">
    <property type="entry name" value="HTH_MERR"/>
    <property type="match status" value="1"/>
</dbReference>
<dbReference type="EMBL" id="SNXZ01000001">
    <property type="protein sequence ID" value="TDQ04235.1"/>
    <property type="molecule type" value="Genomic_DNA"/>
</dbReference>
<protein>
    <submittedName>
        <fullName evidence="3">MerR-like DNA binding protein</fullName>
    </submittedName>
</protein>
<evidence type="ECO:0000313" key="4">
    <source>
        <dbReference type="Proteomes" id="UP000295444"/>
    </source>
</evidence>
<feature type="domain" description="HTH merR-type" evidence="2">
    <location>
        <begin position="1"/>
        <end position="66"/>
    </location>
</feature>